<dbReference type="Pfam" id="PF17827">
    <property type="entry name" value="PrmC_N"/>
    <property type="match status" value="1"/>
</dbReference>
<evidence type="ECO:0000256" key="1">
    <source>
        <dbReference type="ARBA" id="ARBA00022603"/>
    </source>
</evidence>
<dbReference type="AlphaFoldDB" id="A0A520LNH0"/>
<dbReference type="InterPro" id="IPR002052">
    <property type="entry name" value="DNA_methylase_N6_adenine_CS"/>
</dbReference>
<dbReference type="GO" id="GO:0003676">
    <property type="term" value="F:nucleic acid binding"/>
    <property type="evidence" value="ECO:0007669"/>
    <property type="project" value="InterPro"/>
</dbReference>
<evidence type="ECO:0000259" key="6">
    <source>
        <dbReference type="Pfam" id="PF13847"/>
    </source>
</evidence>
<feature type="binding site" evidence="5">
    <location>
        <begin position="123"/>
        <end position="127"/>
    </location>
    <ligand>
        <name>S-adenosyl-L-methionine</name>
        <dbReference type="ChEBI" id="CHEBI:59789"/>
    </ligand>
</feature>
<dbReference type="EMBL" id="SHBO01000007">
    <property type="protein sequence ID" value="RZO07995.1"/>
    <property type="molecule type" value="Genomic_DNA"/>
</dbReference>
<keyword evidence="1 5" id="KW-0489">Methyltransferase</keyword>
<dbReference type="PROSITE" id="PS00092">
    <property type="entry name" value="N6_MTASE"/>
    <property type="match status" value="1"/>
</dbReference>
<comment type="function">
    <text evidence="5">Methylates the class 1 translation termination release factors RF1/PrfA and RF2/PrfB on the glutamine residue of the universally conserved GGQ motif.</text>
</comment>
<reference evidence="8 9" key="1">
    <citation type="submission" date="2019-02" db="EMBL/GenBank/DDBJ databases">
        <title>Prokaryotic population dynamics and viral predation in marine succession experiment using metagenomics: the confinement effect.</title>
        <authorList>
            <person name="Haro-Moreno J.M."/>
            <person name="Rodriguez-Valera F."/>
            <person name="Lopez-Perez M."/>
        </authorList>
    </citation>
    <scope>NUCLEOTIDE SEQUENCE [LARGE SCALE GENOMIC DNA]</scope>
    <source>
        <strain evidence="8">MED-G169</strain>
    </source>
</reference>
<organism evidence="8 9">
    <name type="scientific">SAR92 clade bacterium</name>
    <dbReference type="NCBI Taxonomy" id="2315479"/>
    <lineage>
        <taxon>Bacteria</taxon>
        <taxon>Pseudomonadati</taxon>
        <taxon>Pseudomonadota</taxon>
        <taxon>Gammaproteobacteria</taxon>
        <taxon>Cellvibrionales</taxon>
        <taxon>Porticoccaceae</taxon>
        <taxon>SAR92 clade</taxon>
    </lineage>
</organism>
<dbReference type="Gene3D" id="3.40.50.150">
    <property type="entry name" value="Vaccinia Virus protein VP39"/>
    <property type="match status" value="1"/>
</dbReference>
<evidence type="ECO:0000256" key="5">
    <source>
        <dbReference type="HAMAP-Rule" id="MF_02126"/>
    </source>
</evidence>
<dbReference type="GO" id="GO:0032259">
    <property type="term" value="P:methylation"/>
    <property type="evidence" value="ECO:0007669"/>
    <property type="project" value="UniProtKB-KW"/>
</dbReference>
<dbReference type="SUPFAM" id="SSF53335">
    <property type="entry name" value="S-adenosyl-L-methionine-dependent methyltransferases"/>
    <property type="match status" value="1"/>
</dbReference>
<evidence type="ECO:0000313" key="9">
    <source>
        <dbReference type="Proteomes" id="UP000318148"/>
    </source>
</evidence>
<protein>
    <recommendedName>
        <fullName evidence="5">Release factor glutamine methyltransferase</fullName>
        <shortName evidence="5">RF MTase</shortName>
        <ecNumber evidence="5">2.1.1.297</ecNumber>
    </recommendedName>
    <alternativeName>
        <fullName evidence="5">N5-glutamine methyltransferase PrmC</fullName>
    </alternativeName>
    <alternativeName>
        <fullName evidence="5">Protein-(glutamine-N5) MTase PrmC</fullName>
    </alternativeName>
    <alternativeName>
        <fullName evidence="5">Protein-glutamine N-methyltransferase PrmC</fullName>
    </alternativeName>
</protein>
<dbReference type="NCBIfam" id="TIGR03534">
    <property type="entry name" value="RF_mod_PrmC"/>
    <property type="match status" value="1"/>
</dbReference>
<dbReference type="InterPro" id="IPR040758">
    <property type="entry name" value="PrmC_N"/>
</dbReference>
<dbReference type="InterPro" id="IPR025714">
    <property type="entry name" value="Methyltranfer_dom"/>
</dbReference>
<sequence>MCLVSIHELIQKSRNKKSDNCDAFLSVFEVERLLCEVIEVDRAWLRTHPEYILSSQQKSQYSEFKARRERGEPISYIIGRQGFWSLELKVNENVLIPRPESELIIEIALELPLKEHSLVLDLGTGSGALALALASEKSKWNITGTDIYDISLQVAEANRNEIALENVIFIKSNWFDDLPKGSKLTRKYDLVVSNPPYLDKRDPHLQEGDLRFEPKNALVSLDFGLADIKKIIYSSIDFLAVNGWLVVEHGFDQGYSVRSFFQAAKFVDFRTVRDLNNLERVTLGRFKG</sequence>
<dbReference type="Pfam" id="PF13847">
    <property type="entry name" value="Methyltransf_31"/>
    <property type="match status" value="1"/>
</dbReference>
<proteinExistence type="inferred from homology"/>
<evidence type="ECO:0000259" key="7">
    <source>
        <dbReference type="Pfam" id="PF17827"/>
    </source>
</evidence>
<feature type="binding site" evidence="5">
    <location>
        <begin position="194"/>
        <end position="197"/>
    </location>
    <ligand>
        <name>substrate</name>
    </ligand>
</feature>
<comment type="caution">
    <text evidence="8">The sequence shown here is derived from an EMBL/GenBank/DDBJ whole genome shotgun (WGS) entry which is preliminary data.</text>
</comment>
<dbReference type="PANTHER" id="PTHR18895:SF74">
    <property type="entry name" value="MTRF1L RELEASE FACTOR GLUTAMINE METHYLTRANSFERASE"/>
    <property type="match status" value="1"/>
</dbReference>
<dbReference type="Proteomes" id="UP000318148">
    <property type="component" value="Unassembled WGS sequence"/>
</dbReference>
<feature type="binding site" evidence="5">
    <location>
        <position position="194"/>
    </location>
    <ligand>
        <name>S-adenosyl-L-methionine</name>
        <dbReference type="ChEBI" id="CHEBI:59789"/>
    </ligand>
</feature>
<keyword evidence="3 5" id="KW-0949">S-adenosyl-L-methionine</keyword>
<dbReference type="InterPro" id="IPR004556">
    <property type="entry name" value="HemK-like"/>
</dbReference>
<keyword evidence="2 5" id="KW-0808">Transferase</keyword>
<dbReference type="InterPro" id="IPR029063">
    <property type="entry name" value="SAM-dependent_MTases_sf"/>
</dbReference>
<dbReference type="FunFam" id="3.40.50.150:FF:000053">
    <property type="entry name" value="Release factor glutamine methyltransferase"/>
    <property type="match status" value="1"/>
</dbReference>
<dbReference type="PANTHER" id="PTHR18895">
    <property type="entry name" value="HEMK METHYLTRANSFERASE"/>
    <property type="match status" value="1"/>
</dbReference>
<evidence type="ECO:0000256" key="2">
    <source>
        <dbReference type="ARBA" id="ARBA00022679"/>
    </source>
</evidence>
<evidence type="ECO:0000256" key="4">
    <source>
        <dbReference type="ARBA" id="ARBA00048391"/>
    </source>
</evidence>
<dbReference type="HAMAP" id="MF_02126">
    <property type="entry name" value="RF_methyltr_PrmC"/>
    <property type="match status" value="1"/>
</dbReference>
<dbReference type="EC" id="2.1.1.297" evidence="5"/>
<feature type="domain" description="Release factor glutamine methyltransferase N-terminal" evidence="7">
    <location>
        <begin position="28"/>
        <end position="79"/>
    </location>
</feature>
<name>A0A520LNH0_9GAMM</name>
<dbReference type="Gene3D" id="1.10.8.10">
    <property type="entry name" value="DNA helicase RuvA subunit, C-terminal domain"/>
    <property type="match status" value="1"/>
</dbReference>
<feature type="binding site" evidence="5">
    <location>
        <position position="174"/>
    </location>
    <ligand>
        <name>S-adenosyl-L-methionine</name>
        <dbReference type="ChEBI" id="CHEBI:59789"/>
    </ligand>
</feature>
<gene>
    <name evidence="5 8" type="primary">prmC</name>
    <name evidence="8" type="ORF">EVB02_01010</name>
</gene>
<dbReference type="CDD" id="cd02440">
    <property type="entry name" value="AdoMet_MTases"/>
    <property type="match status" value="1"/>
</dbReference>
<feature type="binding site" evidence="5">
    <location>
        <position position="146"/>
    </location>
    <ligand>
        <name>S-adenosyl-L-methionine</name>
        <dbReference type="ChEBI" id="CHEBI:59789"/>
    </ligand>
</feature>
<dbReference type="GO" id="GO:0102559">
    <property type="term" value="F:peptide chain release factor N(5)-glutamine methyltransferase activity"/>
    <property type="evidence" value="ECO:0007669"/>
    <property type="project" value="UniProtKB-EC"/>
</dbReference>
<comment type="similarity">
    <text evidence="5">Belongs to the protein N5-glutamine methyltransferase family. PrmC subfamily.</text>
</comment>
<dbReference type="InterPro" id="IPR050320">
    <property type="entry name" value="N5-glutamine_MTase"/>
</dbReference>
<comment type="catalytic activity">
    <reaction evidence="4 5">
        <text>L-glutaminyl-[peptide chain release factor] + S-adenosyl-L-methionine = N(5)-methyl-L-glutaminyl-[peptide chain release factor] + S-adenosyl-L-homocysteine + H(+)</text>
        <dbReference type="Rhea" id="RHEA:42896"/>
        <dbReference type="Rhea" id="RHEA-COMP:10271"/>
        <dbReference type="Rhea" id="RHEA-COMP:10272"/>
        <dbReference type="ChEBI" id="CHEBI:15378"/>
        <dbReference type="ChEBI" id="CHEBI:30011"/>
        <dbReference type="ChEBI" id="CHEBI:57856"/>
        <dbReference type="ChEBI" id="CHEBI:59789"/>
        <dbReference type="ChEBI" id="CHEBI:61891"/>
        <dbReference type="EC" id="2.1.1.297"/>
    </reaction>
</comment>
<evidence type="ECO:0000256" key="3">
    <source>
        <dbReference type="ARBA" id="ARBA00022691"/>
    </source>
</evidence>
<dbReference type="InterPro" id="IPR019874">
    <property type="entry name" value="RF_methyltr_PrmC"/>
</dbReference>
<evidence type="ECO:0000313" key="8">
    <source>
        <dbReference type="EMBL" id="RZO07995.1"/>
    </source>
</evidence>
<dbReference type="NCBIfam" id="TIGR00536">
    <property type="entry name" value="hemK_fam"/>
    <property type="match status" value="1"/>
</dbReference>
<feature type="domain" description="Methyltransferase" evidence="6">
    <location>
        <begin position="114"/>
        <end position="195"/>
    </location>
</feature>
<accession>A0A520LNH0</accession>